<evidence type="ECO:0000313" key="2">
    <source>
        <dbReference type="Proteomes" id="UP001352852"/>
    </source>
</evidence>
<comment type="caution">
    <text evidence="1">The sequence shown here is derived from an EMBL/GenBank/DDBJ whole genome shotgun (WGS) entry which is preliminary data.</text>
</comment>
<protein>
    <submittedName>
        <fullName evidence="1">Uncharacterized protein</fullName>
    </submittedName>
</protein>
<gene>
    <name evidence="1" type="ORF">CHARACLAT_025139</name>
</gene>
<dbReference type="Proteomes" id="UP001352852">
    <property type="component" value="Unassembled WGS sequence"/>
</dbReference>
<dbReference type="EMBL" id="JAHUTJ010011060">
    <property type="protein sequence ID" value="MED6268711.1"/>
    <property type="molecule type" value="Genomic_DNA"/>
</dbReference>
<reference evidence="1 2" key="1">
    <citation type="submission" date="2021-06" db="EMBL/GenBank/DDBJ databases">
        <authorList>
            <person name="Palmer J.M."/>
        </authorList>
    </citation>
    <scope>NUCLEOTIDE SEQUENCE [LARGE SCALE GENOMIC DNA]</scope>
    <source>
        <strain evidence="1 2">CL_MEX2019</strain>
        <tissue evidence="1">Muscle</tissue>
    </source>
</reference>
<accession>A0ABU7D2X3</accession>
<keyword evidence="2" id="KW-1185">Reference proteome</keyword>
<evidence type="ECO:0000313" key="1">
    <source>
        <dbReference type="EMBL" id="MED6268711.1"/>
    </source>
</evidence>
<organism evidence="1 2">
    <name type="scientific">Characodon lateralis</name>
    <dbReference type="NCBI Taxonomy" id="208331"/>
    <lineage>
        <taxon>Eukaryota</taxon>
        <taxon>Metazoa</taxon>
        <taxon>Chordata</taxon>
        <taxon>Craniata</taxon>
        <taxon>Vertebrata</taxon>
        <taxon>Euteleostomi</taxon>
        <taxon>Actinopterygii</taxon>
        <taxon>Neopterygii</taxon>
        <taxon>Teleostei</taxon>
        <taxon>Neoteleostei</taxon>
        <taxon>Acanthomorphata</taxon>
        <taxon>Ovalentaria</taxon>
        <taxon>Atherinomorphae</taxon>
        <taxon>Cyprinodontiformes</taxon>
        <taxon>Goodeidae</taxon>
        <taxon>Characodon</taxon>
    </lineage>
</organism>
<name>A0ABU7D2X3_9TELE</name>
<feature type="non-terminal residue" evidence="1">
    <location>
        <position position="1"/>
    </location>
</feature>
<sequence length="79" mass="8771">LRQTFASRKKLTVLPDPCLSPPCLSTLQHCTPSPGTEIKGEPSSQHNLPSCPLKTLWHYSPPLDKSHLHLTKPDSWTTS</sequence>
<proteinExistence type="predicted"/>